<dbReference type="SUPFAM" id="SSF51161">
    <property type="entry name" value="Trimeric LpxA-like enzymes"/>
    <property type="match status" value="1"/>
</dbReference>
<evidence type="ECO:0000256" key="3">
    <source>
        <dbReference type="ARBA" id="ARBA00022679"/>
    </source>
</evidence>
<dbReference type="PIRSF" id="PIRSF000456">
    <property type="entry name" value="UDP-GlcNAc_acltr"/>
    <property type="match status" value="1"/>
</dbReference>
<keyword evidence="5 6" id="KW-0012">Acyltransferase</keyword>
<dbReference type="Gene3D" id="1.20.1180.10">
    <property type="entry name" value="Udp N-acetylglucosamine O-acyltransferase, C-terminal domain"/>
    <property type="match status" value="1"/>
</dbReference>
<comment type="similarity">
    <text evidence="6">Belongs to the transferase hexapeptide repeat family. LpxA subfamily.</text>
</comment>
<dbReference type="GO" id="GO:0009245">
    <property type="term" value="P:lipid A biosynthetic process"/>
    <property type="evidence" value="ECO:0007669"/>
    <property type="project" value="UniProtKB-UniRule"/>
</dbReference>
<dbReference type="Proteomes" id="UP000017127">
    <property type="component" value="Unassembled WGS sequence"/>
</dbReference>
<dbReference type="Pfam" id="PF00132">
    <property type="entry name" value="Hexapep"/>
    <property type="match status" value="1"/>
</dbReference>
<dbReference type="EMBL" id="AUZM01000055">
    <property type="protein sequence ID" value="ERT05515.1"/>
    <property type="molecule type" value="Genomic_DNA"/>
</dbReference>
<dbReference type="PATRIC" id="fig|1348334.3.peg.4371"/>
<evidence type="ECO:0000256" key="4">
    <source>
        <dbReference type="ARBA" id="ARBA00023098"/>
    </source>
</evidence>
<dbReference type="CDD" id="cd03351">
    <property type="entry name" value="LbH_UDP-GlcNAc_AT"/>
    <property type="match status" value="1"/>
</dbReference>
<comment type="caution">
    <text evidence="8">The sequence shown here is derived from an EMBL/GenBank/DDBJ whole genome shotgun (WGS) entry which is preliminary data.</text>
</comment>
<dbReference type="GO" id="GO:0005737">
    <property type="term" value="C:cytoplasm"/>
    <property type="evidence" value="ECO:0007669"/>
    <property type="project" value="UniProtKB-SubCell"/>
</dbReference>
<keyword evidence="4 6" id="KW-0443">Lipid metabolism</keyword>
<name>U7QEL7_9CYAN</name>
<feature type="domain" description="UDP N-acetylglucosamine O-acyltransferase C-terminal" evidence="7">
    <location>
        <begin position="176"/>
        <end position="259"/>
    </location>
</feature>
<dbReference type="InterPro" id="IPR010137">
    <property type="entry name" value="Lipid_A_LpxA"/>
</dbReference>
<comment type="function">
    <text evidence="6">Involved in the biosynthesis of lipid A, a phosphorylated glycolipid that anchors the lipopolysaccharide to the outer membrane of the cell.</text>
</comment>
<comment type="subunit">
    <text evidence="6">Homotrimer.</text>
</comment>
<keyword evidence="6" id="KW-0677">Repeat</keyword>
<gene>
    <name evidence="6 8" type="primary">lpxA</name>
    <name evidence="8" type="ORF">M595_4520</name>
</gene>
<comment type="subcellular location">
    <subcellularLocation>
        <location evidence="6">Cytoplasm</location>
    </subcellularLocation>
</comment>
<comment type="pathway">
    <text evidence="6">Glycolipid biosynthesis; lipid IV(A) biosynthesis; lipid IV(A) from (3R)-3-hydroxytetradecanoyl-[acyl-carrier-protein] and UDP-N-acetyl-alpha-D-glucosamine: step 1/6.</text>
</comment>
<evidence type="ECO:0000256" key="2">
    <source>
        <dbReference type="ARBA" id="ARBA00022556"/>
    </source>
</evidence>
<proteinExistence type="inferred from homology"/>
<dbReference type="Pfam" id="PF13720">
    <property type="entry name" value="Acetyltransf_11"/>
    <property type="match status" value="1"/>
</dbReference>
<dbReference type="NCBIfam" id="TIGR01852">
    <property type="entry name" value="lipid_A_lpxA"/>
    <property type="match status" value="1"/>
</dbReference>
<dbReference type="PANTHER" id="PTHR43480">
    <property type="entry name" value="ACYL-[ACYL-CARRIER-PROTEIN]--UDP-N-ACETYLGLUCOSAMINE O-ACYLTRANSFERASE"/>
    <property type="match status" value="1"/>
</dbReference>
<dbReference type="OrthoDB" id="9807278at2"/>
<dbReference type="AlphaFoldDB" id="U7QEL7"/>
<keyword evidence="3 6" id="KW-0808">Transferase</keyword>
<dbReference type="GO" id="GO:0008780">
    <property type="term" value="F:acyl-[acyl-carrier-protein]-UDP-N-acetylglucosamine O-acyltransferase activity"/>
    <property type="evidence" value="ECO:0007669"/>
    <property type="project" value="UniProtKB-UniRule"/>
</dbReference>
<dbReference type="GO" id="GO:0031470">
    <property type="term" value="C:carboxysome"/>
    <property type="evidence" value="ECO:0007669"/>
    <property type="project" value="UniProtKB-ARBA"/>
</dbReference>
<evidence type="ECO:0000256" key="1">
    <source>
        <dbReference type="ARBA" id="ARBA00022516"/>
    </source>
</evidence>
<dbReference type="PANTHER" id="PTHR43480:SF1">
    <property type="entry name" value="ACYL-[ACYL-CARRIER-PROTEIN]--UDP-N-ACETYLGLUCOSAMINE O-ACYLTRANSFERASE, MITOCHONDRIAL-RELATED"/>
    <property type="match status" value="1"/>
</dbReference>
<evidence type="ECO:0000313" key="9">
    <source>
        <dbReference type="Proteomes" id="UP000017127"/>
    </source>
</evidence>
<dbReference type="EC" id="2.3.1.129" evidence="6"/>
<dbReference type="HAMAP" id="MF_00387">
    <property type="entry name" value="LpxA"/>
    <property type="match status" value="1"/>
</dbReference>
<dbReference type="UniPathway" id="UPA00359">
    <property type="reaction ID" value="UER00477"/>
</dbReference>
<dbReference type="Gene3D" id="2.160.10.10">
    <property type="entry name" value="Hexapeptide repeat proteins"/>
    <property type="match status" value="1"/>
</dbReference>
<dbReference type="RefSeq" id="WP_023068250.1">
    <property type="nucleotide sequence ID" value="NZ_AUZM01000055.1"/>
</dbReference>
<reference evidence="8 9" key="1">
    <citation type="journal article" date="2013" name="Front. Microbiol.">
        <title>Comparative genomic analyses of the cyanobacterium, Lyngbya aestuarii BL J, a powerful hydrogen producer.</title>
        <authorList>
            <person name="Kothari A."/>
            <person name="Vaughn M."/>
            <person name="Garcia-Pichel F."/>
        </authorList>
    </citation>
    <scope>NUCLEOTIDE SEQUENCE [LARGE SCALE GENOMIC DNA]</scope>
    <source>
        <strain evidence="8 9">BL J</strain>
    </source>
</reference>
<evidence type="ECO:0000256" key="6">
    <source>
        <dbReference type="HAMAP-Rule" id="MF_00387"/>
    </source>
</evidence>
<keyword evidence="6" id="KW-0963">Cytoplasm</keyword>
<dbReference type="NCBIfam" id="NF003657">
    <property type="entry name" value="PRK05289.1"/>
    <property type="match status" value="1"/>
</dbReference>
<dbReference type="GO" id="GO:0043886">
    <property type="term" value="F:structural constituent of carboxysome shell"/>
    <property type="evidence" value="ECO:0007669"/>
    <property type="project" value="UniProtKB-ARBA"/>
</dbReference>
<keyword evidence="2 6" id="KW-0441">Lipid A biosynthesis</keyword>
<protein>
    <recommendedName>
        <fullName evidence="6">Acyl-[acyl-carrier-protein]--UDP-N-acetylglucosamine O-acyltransferase</fullName>
        <shortName evidence="6">UDP-N-acetylglucosamine acyltransferase</shortName>
        <ecNumber evidence="6">2.3.1.129</ecNumber>
    </recommendedName>
</protein>
<sequence length="272" mass="29918">MITLIHPTAVIHPKAQLHPSVQVGAYAVIGENVKVGRDTTIGPHVVIEGWTEIGDRNQIFPGAVIGTEPQDLKYTGAKTFVKIGNDNLIREYVTINRATDEGQATILGNQNLLMAYSHLAHNCVIENQVIIANSVALAGYVHIESQARISGLVGVHQFVHIGKLAMIAGLTRIVQDVPPFMIVEGTPPKVRSLNTIGLKRAGFTPEDLVLLKKAFRILYRSGYRLEEALQQLELLPAHPNLQHLSRFMRSAITSDRRGLVPGKRSLSHLEEM</sequence>
<dbReference type="InterPro" id="IPR001451">
    <property type="entry name" value="Hexapep"/>
</dbReference>
<dbReference type="InterPro" id="IPR037157">
    <property type="entry name" value="Acetyltransf_C_sf"/>
</dbReference>
<evidence type="ECO:0000313" key="8">
    <source>
        <dbReference type="EMBL" id="ERT05515.1"/>
    </source>
</evidence>
<dbReference type="GO" id="GO:0016020">
    <property type="term" value="C:membrane"/>
    <property type="evidence" value="ECO:0007669"/>
    <property type="project" value="GOC"/>
</dbReference>
<dbReference type="InterPro" id="IPR029098">
    <property type="entry name" value="Acetyltransf_C"/>
</dbReference>
<keyword evidence="1 6" id="KW-0444">Lipid biosynthesis</keyword>
<comment type="catalytic activity">
    <reaction evidence="6">
        <text>a (3R)-hydroxyacyl-[ACP] + UDP-N-acetyl-alpha-D-glucosamine = a UDP-3-O-[(3R)-3-hydroxyacyl]-N-acetyl-alpha-D-glucosamine + holo-[ACP]</text>
        <dbReference type="Rhea" id="RHEA:67812"/>
        <dbReference type="Rhea" id="RHEA-COMP:9685"/>
        <dbReference type="Rhea" id="RHEA-COMP:9945"/>
        <dbReference type="ChEBI" id="CHEBI:57705"/>
        <dbReference type="ChEBI" id="CHEBI:64479"/>
        <dbReference type="ChEBI" id="CHEBI:78827"/>
        <dbReference type="ChEBI" id="CHEBI:173225"/>
        <dbReference type="EC" id="2.3.1.129"/>
    </reaction>
</comment>
<evidence type="ECO:0000256" key="5">
    <source>
        <dbReference type="ARBA" id="ARBA00023315"/>
    </source>
</evidence>
<keyword evidence="9" id="KW-1185">Reference proteome</keyword>
<evidence type="ECO:0000259" key="7">
    <source>
        <dbReference type="Pfam" id="PF13720"/>
    </source>
</evidence>
<dbReference type="InterPro" id="IPR011004">
    <property type="entry name" value="Trimer_LpxA-like_sf"/>
</dbReference>
<organism evidence="8 9">
    <name type="scientific">Lyngbya aestuarii BL J</name>
    <dbReference type="NCBI Taxonomy" id="1348334"/>
    <lineage>
        <taxon>Bacteria</taxon>
        <taxon>Bacillati</taxon>
        <taxon>Cyanobacteriota</taxon>
        <taxon>Cyanophyceae</taxon>
        <taxon>Oscillatoriophycideae</taxon>
        <taxon>Oscillatoriales</taxon>
        <taxon>Microcoleaceae</taxon>
        <taxon>Lyngbya</taxon>
    </lineage>
</organism>
<accession>U7QEL7</accession>